<keyword evidence="3" id="KW-1185">Reference proteome</keyword>
<dbReference type="EMBL" id="JAFHDT010000013">
    <property type="protein sequence ID" value="KAI7801794.1"/>
    <property type="molecule type" value="Genomic_DNA"/>
</dbReference>
<evidence type="ECO:0000256" key="1">
    <source>
        <dbReference type="SAM" id="MobiDB-lite"/>
    </source>
</evidence>
<accession>A0A9W7TRX6</accession>
<feature type="region of interest" description="Disordered" evidence="1">
    <location>
        <begin position="1"/>
        <end position="37"/>
    </location>
</feature>
<evidence type="ECO:0000313" key="2">
    <source>
        <dbReference type="EMBL" id="KAI7801794.1"/>
    </source>
</evidence>
<proteinExistence type="predicted"/>
<sequence length="80" mass="8993">MSEDYNSHTSAAPSAPLSLSPDQRQRDTVRTPPGLSEPKIVEISELRPTRTEEGIKAFILMRRYPPNVGQTALHARRRIP</sequence>
<reference evidence="2" key="1">
    <citation type="submission" date="2021-02" db="EMBL/GenBank/DDBJ databases">
        <title>Comparative genomics reveals that relaxation of natural selection precedes convergent phenotypic evolution of cavefish.</title>
        <authorList>
            <person name="Peng Z."/>
        </authorList>
    </citation>
    <scope>NUCLEOTIDE SEQUENCE</scope>
    <source>
        <tissue evidence="2">Muscle</tissue>
    </source>
</reference>
<protein>
    <submittedName>
        <fullName evidence="2">Uncharacterized protein</fullName>
    </submittedName>
</protein>
<feature type="compositionally biased region" description="Low complexity" evidence="1">
    <location>
        <begin position="10"/>
        <end position="21"/>
    </location>
</feature>
<evidence type="ECO:0000313" key="3">
    <source>
        <dbReference type="Proteomes" id="UP001059041"/>
    </source>
</evidence>
<dbReference type="Proteomes" id="UP001059041">
    <property type="component" value="Linkage Group LG13"/>
</dbReference>
<organism evidence="2 3">
    <name type="scientific">Triplophysa rosa</name>
    <name type="common">Cave loach</name>
    <dbReference type="NCBI Taxonomy" id="992332"/>
    <lineage>
        <taxon>Eukaryota</taxon>
        <taxon>Metazoa</taxon>
        <taxon>Chordata</taxon>
        <taxon>Craniata</taxon>
        <taxon>Vertebrata</taxon>
        <taxon>Euteleostomi</taxon>
        <taxon>Actinopterygii</taxon>
        <taxon>Neopterygii</taxon>
        <taxon>Teleostei</taxon>
        <taxon>Ostariophysi</taxon>
        <taxon>Cypriniformes</taxon>
        <taxon>Nemacheilidae</taxon>
        <taxon>Triplophysa</taxon>
    </lineage>
</organism>
<comment type="caution">
    <text evidence="2">The sequence shown here is derived from an EMBL/GenBank/DDBJ whole genome shotgun (WGS) entry which is preliminary data.</text>
</comment>
<name>A0A9W7TRX6_TRIRA</name>
<gene>
    <name evidence="2" type="ORF">IRJ41_017686</name>
</gene>
<dbReference type="AlphaFoldDB" id="A0A9W7TRX6"/>